<proteinExistence type="predicted"/>
<keyword evidence="2" id="KW-1185">Reference proteome</keyword>
<name>A0AAV4E0U6_9GAST</name>
<protein>
    <submittedName>
        <fullName evidence="1">Uncharacterized protein</fullName>
    </submittedName>
</protein>
<reference evidence="1 2" key="1">
    <citation type="journal article" date="2021" name="Elife">
        <title>Chloroplast acquisition without the gene transfer in kleptoplastic sea slugs, Plakobranchus ocellatus.</title>
        <authorList>
            <person name="Maeda T."/>
            <person name="Takahashi S."/>
            <person name="Yoshida T."/>
            <person name="Shimamura S."/>
            <person name="Takaki Y."/>
            <person name="Nagai Y."/>
            <person name="Toyoda A."/>
            <person name="Suzuki Y."/>
            <person name="Arimoto A."/>
            <person name="Ishii H."/>
            <person name="Satoh N."/>
            <person name="Nishiyama T."/>
            <person name="Hasebe M."/>
            <person name="Maruyama T."/>
            <person name="Minagawa J."/>
            <person name="Obokata J."/>
            <person name="Shigenobu S."/>
        </authorList>
    </citation>
    <scope>NUCLEOTIDE SEQUENCE [LARGE SCALE GENOMIC DNA]</scope>
</reference>
<comment type="caution">
    <text evidence="1">The sequence shown here is derived from an EMBL/GenBank/DDBJ whole genome shotgun (WGS) entry which is preliminary data.</text>
</comment>
<dbReference type="Proteomes" id="UP000735302">
    <property type="component" value="Unassembled WGS sequence"/>
</dbReference>
<evidence type="ECO:0000313" key="1">
    <source>
        <dbReference type="EMBL" id="GFO50124.1"/>
    </source>
</evidence>
<sequence length="166" mass="18405">MHASGSHFQAGQQCSSTWTNPRHVIRASRGNANNGNKARSNGKLCHKVSMRNKITSRPRHGAQQLHFDTKRLSATSSLAPGETLLAARLHATFKIVLTSGVVDKMDIGNLQKTRASVPGVLARRRQCTLLRQGRENWIVSAHRIRANAHALYQPEDAYTPVLKREP</sequence>
<organism evidence="1 2">
    <name type="scientific">Plakobranchus ocellatus</name>
    <dbReference type="NCBI Taxonomy" id="259542"/>
    <lineage>
        <taxon>Eukaryota</taxon>
        <taxon>Metazoa</taxon>
        <taxon>Spiralia</taxon>
        <taxon>Lophotrochozoa</taxon>
        <taxon>Mollusca</taxon>
        <taxon>Gastropoda</taxon>
        <taxon>Heterobranchia</taxon>
        <taxon>Euthyneura</taxon>
        <taxon>Panpulmonata</taxon>
        <taxon>Sacoglossa</taxon>
        <taxon>Placobranchoidea</taxon>
        <taxon>Plakobranchidae</taxon>
        <taxon>Plakobranchus</taxon>
    </lineage>
</organism>
<gene>
    <name evidence="1" type="ORF">PoB_007662900</name>
</gene>
<accession>A0AAV4E0U6</accession>
<dbReference type="EMBL" id="BLXT01008584">
    <property type="protein sequence ID" value="GFO50124.1"/>
    <property type="molecule type" value="Genomic_DNA"/>
</dbReference>
<evidence type="ECO:0000313" key="2">
    <source>
        <dbReference type="Proteomes" id="UP000735302"/>
    </source>
</evidence>
<dbReference type="AlphaFoldDB" id="A0AAV4E0U6"/>